<protein>
    <submittedName>
        <fullName evidence="2">Uncharacterized protein</fullName>
    </submittedName>
</protein>
<feature type="compositionally biased region" description="Low complexity" evidence="1">
    <location>
        <begin position="15"/>
        <end position="25"/>
    </location>
</feature>
<proteinExistence type="predicted"/>
<sequence>MREIHGGRPYPTVRTSTAAAPTPTAVHCTGRSRSLSSSTPIAMVTSGLMKYPSEASTT</sequence>
<accession>A0AAW8FF90</accession>
<evidence type="ECO:0000256" key="1">
    <source>
        <dbReference type="SAM" id="MobiDB-lite"/>
    </source>
</evidence>
<evidence type="ECO:0000313" key="2">
    <source>
        <dbReference type="EMBL" id="MDQ0908399.1"/>
    </source>
</evidence>
<name>A0AAW8FF90_9ACTN</name>
<dbReference type="Proteomes" id="UP001234216">
    <property type="component" value="Unassembled WGS sequence"/>
</dbReference>
<feature type="region of interest" description="Disordered" evidence="1">
    <location>
        <begin position="1"/>
        <end position="37"/>
    </location>
</feature>
<dbReference type="AntiFam" id="ANF00183">
    <property type="entry name" value="Shadow ORF (opposite rarD)"/>
</dbReference>
<dbReference type="AlphaFoldDB" id="A0AAW8FF90"/>
<evidence type="ECO:0000313" key="3">
    <source>
        <dbReference type="Proteomes" id="UP001234216"/>
    </source>
</evidence>
<dbReference type="EMBL" id="JAUSZV010000005">
    <property type="protein sequence ID" value="MDQ0908399.1"/>
    <property type="molecule type" value="Genomic_DNA"/>
</dbReference>
<organism evidence="2 3">
    <name type="scientific">Streptomyces canus</name>
    <dbReference type="NCBI Taxonomy" id="58343"/>
    <lineage>
        <taxon>Bacteria</taxon>
        <taxon>Bacillati</taxon>
        <taxon>Actinomycetota</taxon>
        <taxon>Actinomycetes</taxon>
        <taxon>Kitasatosporales</taxon>
        <taxon>Streptomycetaceae</taxon>
        <taxon>Streptomyces</taxon>
        <taxon>Streptomyces aurantiacus group</taxon>
    </lineage>
</organism>
<gene>
    <name evidence="2" type="ORF">QFZ22_004384</name>
</gene>
<comment type="caution">
    <text evidence="2">The sequence shown here is derived from an EMBL/GenBank/DDBJ whole genome shotgun (WGS) entry which is preliminary data.</text>
</comment>
<reference evidence="2" key="1">
    <citation type="submission" date="2023-07" db="EMBL/GenBank/DDBJ databases">
        <title>Comparative genomics of wheat-associated soil bacteria to identify genetic determinants of phenazine resistance.</title>
        <authorList>
            <person name="Mouncey N."/>
        </authorList>
    </citation>
    <scope>NUCLEOTIDE SEQUENCE</scope>
    <source>
        <strain evidence="2">V4I22</strain>
    </source>
</reference>